<reference evidence="1" key="1">
    <citation type="submission" date="2017-12" db="EMBL/GenBank/DDBJ databases">
        <title>FDA dAtabase for Regulatory Grade micrObial Sequences (FDA-ARGOS): Supporting development and validation of Infectious Disease Dx tests.</title>
        <authorList>
            <person name="Kerrigan L."/>
            <person name="Tallon L.J."/>
            <person name="Sadzewicz L."/>
            <person name="Sengamalay N."/>
            <person name="Ott S."/>
            <person name="Godinez A."/>
            <person name="Nagaraj S."/>
            <person name="Vavikolanu K."/>
            <person name="Vyas G."/>
            <person name="Nadendla S."/>
            <person name="Aluvathingal J."/>
            <person name="Sichtig H."/>
        </authorList>
    </citation>
    <scope>NUCLEOTIDE SEQUENCE [LARGE SCALE GENOMIC DNA]</scope>
    <source>
        <strain evidence="1">FDAARGOS_200</strain>
    </source>
</reference>
<dbReference type="AlphaFoldDB" id="A0AAX0WWX8"/>
<accession>A0AAX0WWX8</accession>
<keyword evidence="2" id="KW-1185">Reference proteome</keyword>
<comment type="caution">
    <text evidence="1">The sequence shown here is derived from an EMBL/GenBank/DDBJ whole genome shotgun (WGS) entry which is preliminary data.</text>
</comment>
<evidence type="ECO:0000313" key="2">
    <source>
        <dbReference type="Proteomes" id="UP000192511"/>
    </source>
</evidence>
<dbReference type="EMBL" id="NBTX02000004">
    <property type="protein sequence ID" value="PNL62545.1"/>
    <property type="molecule type" value="Genomic_DNA"/>
</dbReference>
<gene>
    <name evidence="1" type="ORF">A6J39_015775</name>
</gene>
<evidence type="ECO:0000313" key="1">
    <source>
        <dbReference type="EMBL" id="PNL62545.1"/>
    </source>
</evidence>
<name>A0AAX0WWX8_9GAMM</name>
<organism evidence="1 2">
    <name type="scientific">Legionella anisa</name>
    <dbReference type="NCBI Taxonomy" id="28082"/>
    <lineage>
        <taxon>Bacteria</taxon>
        <taxon>Pseudomonadati</taxon>
        <taxon>Pseudomonadota</taxon>
        <taxon>Gammaproteobacteria</taxon>
        <taxon>Legionellales</taxon>
        <taxon>Legionellaceae</taxon>
        <taxon>Legionella</taxon>
    </lineage>
</organism>
<protein>
    <submittedName>
        <fullName evidence="1">Uncharacterized protein</fullName>
    </submittedName>
</protein>
<dbReference type="Proteomes" id="UP000192511">
    <property type="component" value="Unassembled WGS sequence"/>
</dbReference>
<sequence>MSLKNKFFAHCAKNNEDILTCRVQAPQESSSGAVWLRLLGNIWQVPIAVKQCFILLNSQVTLSSPRMRGSIFILALCANMDGFLPSQE</sequence>
<proteinExistence type="predicted"/>